<reference evidence="1 2" key="1">
    <citation type="journal article" date="2014" name="Genome Announc.">
        <title>Complete Genome Sequence of Hyphomicrobium nitrativorans Strain NL23, a Denitrifying Bacterium Isolated from Biofilm of a Methanol-Fed Denitrification System Treating Seawater at the Montreal Biodome.</title>
        <authorList>
            <person name="Martineau C."/>
            <person name="Villeneuve C."/>
            <person name="Mauffrey F."/>
            <person name="Villemur R."/>
        </authorList>
    </citation>
    <scope>NUCLEOTIDE SEQUENCE [LARGE SCALE GENOMIC DNA]</scope>
    <source>
        <strain evidence="1">NL23</strain>
    </source>
</reference>
<name>V5SBY7_9HYPH</name>
<dbReference type="PATRIC" id="fig|1029756.8.peg.545"/>
<sequence>MWIPHNTLSPLKAETPKETVTASEEAKDERSFVVGFMLCNTLTRAWETDLVVSASDSERDVEIDGVRCILHASANEAGKLHEIVYAVPATGATDALSLAFRHADAELSRMALQYGRSFEIAGWRVADVEYGARWRFVPFRPSALKTEPALGALSSEWSSLLRLYREARSATSPTWRLIAAGAILDAAVAARAPFDATGLDVVNHALTFDMLARSGTLTTHPEFKGATVRALHDVVEPLRMSLLSELSQLGAGAARRETGDYHGTVCLTALANLADLVARDLVLMRLRTEGDVRDAERARGMETVSA</sequence>
<proteinExistence type="predicted"/>
<dbReference type="STRING" id="1029756.W911_02570"/>
<protein>
    <submittedName>
        <fullName evidence="1">Methylamine utilization protein MauJ</fullName>
    </submittedName>
</protein>
<gene>
    <name evidence="1" type="ORF">W911_02570</name>
</gene>
<evidence type="ECO:0000313" key="1">
    <source>
        <dbReference type="EMBL" id="AHB47545.1"/>
    </source>
</evidence>
<accession>V5SBY7</accession>
<dbReference type="EMBL" id="CP006912">
    <property type="protein sequence ID" value="AHB47545.1"/>
    <property type="molecule type" value="Genomic_DNA"/>
</dbReference>
<dbReference type="HOGENOM" id="CLU_969268_0_0_5"/>
<keyword evidence="2" id="KW-1185">Reference proteome</keyword>
<dbReference type="AlphaFoldDB" id="V5SBY7"/>
<dbReference type="OrthoDB" id="7932535at2"/>
<dbReference type="Proteomes" id="UP000018542">
    <property type="component" value="Chromosome"/>
</dbReference>
<organism evidence="1 2">
    <name type="scientific">Hyphomicrobium nitrativorans NL23</name>
    <dbReference type="NCBI Taxonomy" id="1029756"/>
    <lineage>
        <taxon>Bacteria</taxon>
        <taxon>Pseudomonadati</taxon>
        <taxon>Pseudomonadota</taxon>
        <taxon>Alphaproteobacteria</taxon>
        <taxon>Hyphomicrobiales</taxon>
        <taxon>Hyphomicrobiaceae</taxon>
        <taxon>Hyphomicrobium</taxon>
    </lineage>
</organism>
<dbReference type="KEGG" id="hni:W911_02570"/>
<evidence type="ECO:0000313" key="2">
    <source>
        <dbReference type="Proteomes" id="UP000018542"/>
    </source>
</evidence>